<keyword evidence="2" id="KW-1185">Reference proteome</keyword>
<protein>
    <submittedName>
        <fullName evidence="1">Uncharacterized protein</fullName>
    </submittedName>
</protein>
<reference evidence="1 2" key="1">
    <citation type="submission" date="2019-08" db="EMBL/GenBank/DDBJ databases">
        <title>Genome of Psychroserpens burtonensis ACAM 167.</title>
        <authorList>
            <person name="Bowman J.P."/>
        </authorList>
    </citation>
    <scope>NUCLEOTIDE SEQUENCE [LARGE SCALE GENOMIC DNA]</scope>
    <source>
        <strain evidence="1 2">ACAM 167</strain>
    </source>
</reference>
<evidence type="ECO:0000313" key="1">
    <source>
        <dbReference type="EMBL" id="TXE15799.1"/>
    </source>
</evidence>
<dbReference type="Proteomes" id="UP000321938">
    <property type="component" value="Unassembled WGS sequence"/>
</dbReference>
<gene>
    <name evidence="1" type="ORF">ES692_14990</name>
</gene>
<dbReference type="AlphaFoldDB" id="A0A5C7B3C3"/>
<dbReference type="EMBL" id="VOSB01000024">
    <property type="protein sequence ID" value="TXE15799.1"/>
    <property type="molecule type" value="Genomic_DNA"/>
</dbReference>
<name>A0A5C7B3C3_9FLAO</name>
<sequence length="153" mass="17003">MILKDSVVTVVNLEYNNGEAHINISVDPYTVVIAHTHPPSEDGYYAMFSEPDITKMGEIVNHVENSFSQSVPTIDITHIVIADGKTFTIRFDDAASVQKLLDIYSDKDKKKEFVNNNGGTASVVEPTKNRADWDEFQQVLNGEKPISDLGCNE</sequence>
<dbReference type="OrthoDB" id="1433916at2"/>
<accession>A0A5C7B3C3</accession>
<proteinExistence type="predicted"/>
<organism evidence="1 2">
    <name type="scientific">Psychroserpens burtonensis</name>
    <dbReference type="NCBI Taxonomy" id="49278"/>
    <lineage>
        <taxon>Bacteria</taxon>
        <taxon>Pseudomonadati</taxon>
        <taxon>Bacteroidota</taxon>
        <taxon>Flavobacteriia</taxon>
        <taxon>Flavobacteriales</taxon>
        <taxon>Flavobacteriaceae</taxon>
        <taxon>Psychroserpens</taxon>
    </lineage>
</organism>
<dbReference type="STRING" id="1123037.GCA_000425305_03152"/>
<comment type="caution">
    <text evidence="1">The sequence shown here is derived from an EMBL/GenBank/DDBJ whole genome shotgun (WGS) entry which is preliminary data.</text>
</comment>
<dbReference type="RefSeq" id="WP_147231985.1">
    <property type="nucleotide sequence ID" value="NZ_VOSB01000024.1"/>
</dbReference>
<evidence type="ECO:0000313" key="2">
    <source>
        <dbReference type="Proteomes" id="UP000321938"/>
    </source>
</evidence>